<name>A0A6N8ITC1_9BURK</name>
<dbReference type="CDD" id="cd16328">
    <property type="entry name" value="RseA_N"/>
    <property type="match status" value="1"/>
</dbReference>
<protein>
    <submittedName>
        <fullName evidence="2">Anti-anti-sigma factor</fullName>
    </submittedName>
</protein>
<reference evidence="2 3" key="1">
    <citation type="submission" date="2019-12" db="EMBL/GenBank/DDBJ databases">
        <authorList>
            <person name="Huq M.A."/>
        </authorList>
    </citation>
    <scope>NUCLEOTIDE SEQUENCE [LARGE SCALE GENOMIC DNA]</scope>
    <source>
        <strain evidence="2 3">MAH-25</strain>
    </source>
</reference>
<dbReference type="RefSeq" id="WP_157397171.1">
    <property type="nucleotide sequence ID" value="NZ_WSEL01000003.1"/>
</dbReference>
<dbReference type="Proteomes" id="UP000469385">
    <property type="component" value="Unassembled WGS sequence"/>
</dbReference>
<dbReference type="PANTHER" id="PTHR38104:SF1">
    <property type="entry name" value="ANTI-SIGMA-E FACTOR RSEA"/>
    <property type="match status" value="1"/>
</dbReference>
<dbReference type="EMBL" id="WSEL01000003">
    <property type="protein sequence ID" value="MVQ29133.1"/>
    <property type="molecule type" value="Genomic_DNA"/>
</dbReference>
<gene>
    <name evidence="2" type="ORF">GON04_06735</name>
</gene>
<evidence type="ECO:0000313" key="3">
    <source>
        <dbReference type="Proteomes" id="UP000469385"/>
    </source>
</evidence>
<dbReference type="Gene3D" id="1.10.10.880">
    <property type="entry name" value="Anti sigma-E protein RseA, N-terminal domain"/>
    <property type="match status" value="1"/>
</dbReference>
<evidence type="ECO:0000259" key="1">
    <source>
        <dbReference type="Pfam" id="PF03872"/>
    </source>
</evidence>
<keyword evidence="3" id="KW-1185">Reference proteome</keyword>
<dbReference type="PANTHER" id="PTHR38104">
    <property type="match status" value="1"/>
</dbReference>
<proteinExistence type="predicted"/>
<sequence>MDDKMNGNERISALADGQLQGEAFALAVEAACADPEARATWHAYHVVGDVLRSRELALGAPAPDFVARLSARLAQEQPGLAADRPVLGIPIDQPVMPAAANDGTFRWKLVAGVASMAAVAAVGWSVLGSAGPSASQPQLASASKPAPVVAEATVLARTQTGALMIRDPRLDELLAAHRQFGGASALQMPAGFLRNATFEGPSR</sequence>
<dbReference type="GO" id="GO:0016989">
    <property type="term" value="F:sigma factor antagonist activity"/>
    <property type="evidence" value="ECO:0007669"/>
    <property type="project" value="InterPro"/>
</dbReference>
<organism evidence="2 3">
    <name type="scientific">Ramlibacter pinisoli</name>
    <dbReference type="NCBI Taxonomy" id="2682844"/>
    <lineage>
        <taxon>Bacteria</taxon>
        <taxon>Pseudomonadati</taxon>
        <taxon>Pseudomonadota</taxon>
        <taxon>Betaproteobacteria</taxon>
        <taxon>Burkholderiales</taxon>
        <taxon>Comamonadaceae</taxon>
        <taxon>Ramlibacter</taxon>
    </lineage>
</organism>
<dbReference type="InterPro" id="IPR052383">
    <property type="entry name" value="Anti-sigma-E_RseA-like"/>
</dbReference>
<evidence type="ECO:0000313" key="2">
    <source>
        <dbReference type="EMBL" id="MVQ29133.1"/>
    </source>
</evidence>
<dbReference type="InterPro" id="IPR005572">
    <property type="entry name" value="Anti-sigma_E_RseA_N"/>
</dbReference>
<dbReference type="Pfam" id="PF03872">
    <property type="entry name" value="RseA_N"/>
    <property type="match status" value="1"/>
</dbReference>
<comment type="caution">
    <text evidence="2">The sequence shown here is derived from an EMBL/GenBank/DDBJ whole genome shotgun (WGS) entry which is preliminary data.</text>
</comment>
<dbReference type="InterPro" id="IPR036147">
    <property type="entry name" value="Anti-sigma_E_RseA_N_sf"/>
</dbReference>
<dbReference type="AlphaFoldDB" id="A0A6N8ITC1"/>
<feature type="domain" description="Anti sigma-E protein RseA N-terminal" evidence="1">
    <location>
        <begin position="5"/>
        <end position="78"/>
    </location>
</feature>
<dbReference type="SUPFAM" id="SSF89069">
    <property type="entry name" value="N-terminal, cytoplasmic domain of anti-sigmaE factor RseA"/>
    <property type="match status" value="1"/>
</dbReference>
<accession>A0A6N8ITC1</accession>